<feature type="domain" description="Outer membrane protein SusF/SusE-like C-terminal" evidence="2">
    <location>
        <begin position="258"/>
        <end position="348"/>
    </location>
</feature>
<dbReference type="GO" id="GO:2001070">
    <property type="term" value="F:starch binding"/>
    <property type="evidence" value="ECO:0007669"/>
    <property type="project" value="InterPro"/>
</dbReference>
<dbReference type="STRING" id="385682.SAMN05444380_11110"/>
<evidence type="ECO:0000313" key="4">
    <source>
        <dbReference type="Proteomes" id="UP000181976"/>
    </source>
</evidence>
<dbReference type="EMBL" id="FONA01000011">
    <property type="protein sequence ID" value="SFE40941.1"/>
    <property type="molecule type" value="Genomic_DNA"/>
</dbReference>
<dbReference type="InterPro" id="IPR032187">
    <property type="entry name" value="SusF/SusE-like_C"/>
</dbReference>
<dbReference type="Gene3D" id="2.60.40.3620">
    <property type="match status" value="1"/>
</dbReference>
<organism evidence="3 4">
    <name type="scientific">Thermophagus xiamenensis</name>
    <dbReference type="NCBI Taxonomy" id="385682"/>
    <lineage>
        <taxon>Bacteria</taxon>
        <taxon>Pseudomonadati</taxon>
        <taxon>Bacteroidota</taxon>
        <taxon>Bacteroidia</taxon>
        <taxon>Marinilabiliales</taxon>
        <taxon>Marinilabiliaceae</taxon>
        <taxon>Thermophagus</taxon>
    </lineage>
</organism>
<evidence type="ECO:0000259" key="1">
    <source>
        <dbReference type="Pfam" id="PF14292"/>
    </source>
</evidence>
<dbReference type="InterPro" id="IPR025970">
    <property type="entry name" value="SusE"/>
</dbReference>
<dbReference type="OrthoDB" id="1100554at2"/>
<dbReference type="Pfam" id="PF16411">
    <property type="entry name" value="SusF_SusE"/>
    <property type="match status" value="2"/>
</dbReference>
<dbReference type="GO" id="GO:0019867">
    <property type="term" value="C:outer membrane"/>
    <property type="evidence" value="ECO:0007669"/>
    <property type="project" value="InterPro"/>
</dbReference>
<proteinExistence type="predicted"/>
<dbReference type="PROSITE" id="PS51257">
    <property type="entry name" value="PROKAR_LIPOPROTEIN"/>
    <property type="match status" value="1"/>
</dbReference>
<evidence type="ECO:0000313" key="3">
    <source>
        <dbReference type="EMBL" id="SFE40941.1"/>
    </source>
</evidence>
<reference evidence="3 4" key="1">
    <citation type="submission" date="2016-10" db="EMBL/GenBank/DDBJ databases">
        <authorList>
            <person name="de Groot N.N."/>
        </authorList>
    </citation>
    <scope>NUCLEOTIDE SEQUENCE [LARGE SCALE GENOMIC DNA]</scope>
    <source>
        <strain evidence="3 4">DSM 19012</strain>
    </source>
</reference>
<dbReference type="CDD" id="cd12965">
    <property type="entry name" value="CBM-Eb_CBM-Fb"/>
    <property type="match status" value="1"/>
</dbReference>
<dbReference type="InParanoid" id="A0A1I2AAF7"/>
<dbReference type="AlphaFoldDB" id="A0A1I2AAF7"/>
<protein>
    <submittedName>
        <fullName evidence="3">SusE outer membrane protein</fullName>
    </submittedName>
</protein>
<keyword evidence="4" id="KW-1185">Reference proteome</keyword>
<dbReference type="RefSeq" id="WP_138956835.1">
    <property type="nucleotide sequence ID" value="NZ_AFSL01000010.1"/>
</dbReference>
<gene>
    <name evidence="3" type="ORF">SAMN05444380_11110</name>
</gene>
<dbReference type="eggNOG" id="ENOG502Z9RZ">
    <property type="taxonomic scope" value="Bacteria"/>
</dbReference>
<accession>A0A1I2AAF7</accession>
<feature type="domain" description="SusE outer membrane protein" evidence="1">
    <location>
        <begin position="19"/>
        <end position="126"/>
    </location>
</feature>
<evidence type="ECO:0000259" key="2">
    <source>
        <dbReference type="Pfam" id="PF16411"/>
    </source>
</evidence>
<dbReference type="Proteomes" id="UP000181976">
    <property type="component" value="Unassembled WGS sequence"/>
</dbReference>
<name>A0A1I2AAF7_9BACT</name>
<sequence>MRNTILWSLLLVAFFIGCDDEDQVIMKSDISAPVLQELSGQGYVVDENMNADDSVAQWQWTAVDYGYSAAINYAVEVDVSESFENAVEITSVNGDTTALITAGIINDAAANFVTETSEITFYVRIKASINSISFDSPVEPLYSNVKEFTFTAYVVPPEYPETMYMIGTDFGGWDWNSEEVVEMTPVYGVEGAFWCIRYFNAANGFKWSPSRAWGEDFFMLDEAIGYTESDGNAFVPEDGIYMVYIDMAAGTITIEPAQVYGIGDCFGSWDTETYPFTVSGDKMTITTTATGELRMYAGSSAATSDWWTREFIILDGEIVYRGTGPDQERVTVEAGSVITLDFNAGTGTIE</sequence>
<feature type="domain" description="Outer membrane protein SusF/SusE-like C-terminal" evidence="2">
    <location>
        <begin position="162"/>
        <end position="252"/>
    </location>
</feature>
<dbReference type="Gene3D" id="2.60.40.3610">
    <property type="match status" value="1"/>
</dbReference>
<dbReference type="Pfam" id="PF14292">
    <property type="entry name" value="SusE"/>
    <property type="match status" value="1"/>
</dbReference>